<gene>
    <name evidence="1" type="ORF">Sru01_57320</name>
</gene>
<evidence type="ECO:0000313" key="1">
    <source>
        <dbReference type="EMBL" id="GII80750.1"/>
    </source>
</evidence>
<accession>A0A919RB73</accession>
<dbReference type="Proteomes" id="UP000655287">
    <property type="component" value="Unassembled WGS sequence"/>
</dbReference>
<dbReference type="PANTHER" id="PTHR12526">
    <property type="entry name" value="GLYCOSYLTRANSFERASE"/>
    <property type="match status" value="1"/>
</dbReference>
<dbReference type="Pfam" id="PF13692">
    <property type="entry name" value="Glyco_trans_1_4"/>
    <property type="match status" value="1"/>
</dbReference>
<dbReference type="AlphaFoldDB" id="A0A919RB73"/>
<evidence type="ECO:0000313" key="2">
    <source>
        <dbReference type="Proteomes" id="UP000655287"/>
    </source>
</evidence>
<dbReference type="RefSeq" id="WP_203991958.1">
    <property type="nucleotide sequence ID" value="NZ_BOOU01000080.1"/>
</dbReference>
<comment type="caution">
    <text evidence="1">The sequence shown here is derived from an EMBL/GenBank/DDBJ whole genome shotgun (WGS) entry which is preliminary data.</text>
</comment>
<dbReference type="Gene3D" id="3.40.50.11010">
    <property type="match status" value="1"/>
</dbReference>
<reference evidence="1" key="1">
    <citation type="submission" date="2021-01" db="EMBL/GenBank/DDBJ databases">
        <title>Whole genome shotgun sequence of Sphaerisporangium rufum NBRC 109079.</title>
        <authorList>
            <person name="Komaki H."/>
            <person name="Tamura T."/>
        </authorList>
    </citation>
    <scope>NUCLEOTIDE SEQUENCE</scope>
    <source>
        <strain evidence="1">NBRC 109079</strain>
    </source>
</reference>
<dbReference type="EMBL" id="BOOU01000080">
    <property type="protein sequence ID" value="GII80750.1"/>
    <property type="molecule type" value="Genomic_DNA"/>
</dbReference>
<dbReference type="Gene3D" id="3.40.50.2000">
    <property type="entry name" value="Glycogen Phosphorylase B"/>
    <property type="match status" value="1"/>
</dbReference>
<keyword evidence="2" id="KW-1185">Reference proteome</keyword>
<organism evidence="1 2">
    <name type="scientific">Sphaerisporangium rufum</name>
    <dbReference type="NCBI Taxonomy" id="1381558"/>
    <lineage>
        <taxon>Bacteria</taxon>
        <taxon>Bacillati</taxon>
        <taxon>Actinomycetota</taxon>
        <taxon>Actinomycetes</taxon>
        <taxon>Streptosporangiales</taxon>
        <taxon>Streptosporangiaceae</taxon>
        <taxon>Sphaerisporangium</taxon>
    </lineage>
</organism>
<proteinExistence type="predicted"/>
<protein>
    <recommendedName>
        <fullName evidence="3">Glycosyltransferase</fullName>
    </recommendedName>
</protein>
<name>A0A919RB73_9ACTN</name>
<sequence length="390" mass="41124">MRDLLVYAGGTRYDGVAGTDRHMADRLAASTDVLYVDPPRPVRGGLRDPETGRYGHVLREVRTGLWRLGPVAPPAAYRPGVDVITAAMARRAVRAAARRTGHRITSVVVAGSLDLTGVAPGARTVRYATDDLVAGASLIRMSAARLAATERRMVARADAVAVVSPGLADRMAALGREAALVPNGCDVAAYADIDTGAEAAPPPADLPALPAGTPVAGFVGHVNARIDIALLEAVAGTGLTLIIVGPRSAGYEPRRWPALTARPNVHWVGAKPYPELPSYLRYVDVGLTPYAATAFNRASFPLKTLEYLAAGRAVVSTALPATEWLDAGDLVAVASTPASFAAAAAERARRPRTPELAARRRAFAARHDWQERVRLLAGLLGIEIREVAGR</sequence>
<evidence type="ECO:0008006" key="3">
    <source>
        <dbReference type="Google" id="ProtNLM"/>
    </source>
</evidence>
<dbReference type="SUPFAM" id="SSF53756">
    <property type="entry name" value="UDP-Glycosyltransferase/glycogen phosphorylase"/>
    <property type="match status" value="1"/>
</dbReference>